<sequence length="135" mass="14929">MSEGDNGSQIKHLEFIQSTVTRLANNSFLIRGWSITLTGALVGVAVSSERPSLALASLIPTIGFWLLDFFYLRQERLFRKLYSAVAQSEPGVPSFSMDVAPYRELVTHRGVILSPTLCLFYIPLLLIDVAALILS</sequence>
<evidence type="ECO:0000313" key="2">
    <source>
        <dbReference type="EMBL" id="GHA50388.1"/>
    </source>
</evidence>
<keyword evidence="1" id="KW-0812">Transmembrane</keyword>
<evidence type="ECO:0000313" key="3">
    <source>
        <dbReference type="Proteomes" id="UP000653644"/>
    </source>
</evidence>
<reference evidence="3" key="1">
    <citation type="journal article" date="2019" name="Int. J. Syst. Evol. Microbiol.">
        <title>The Global Catalogue of Microorganisms (GCM) 10K type strain sequencing project: providing services to taxonomists for standard genome sequencing and annotation.</title>
        <authorList>
            <consortium name="The Broad Institute Genomics Platform"/>
            <consortium name="The Broad Institute Genome Sequencing Center for Infectious Disease"/>
            <person name="Wu L."/>
            <person name="Ma J."/>
        </authorList>
    </citation>
    <scope>NUCLEOTIDE SEQUENCE [LARGE SCALE GENOMIC DNA]</scope>
    <source>
        <strain evidence="3">JCM 4733</strain>
    </source>
</reference>
<keyword evidence="3" id="KW-1185">Reference proteome</keyword>
<protein>
    <recommendedName>
        <fullName evidence="4">Integral membrane protein</fullName>
    </recommendedName>
</protein>
<evidence type="ECO:0000256" key="1">
    <source>
        <dbReference type="SAM" id="Phobius"/>
    </source>
</evidence>
<name>A0ABQ3D0Q4_9ACTN</name>
<accession>A0ABQ3D0Q4</accession>
<gene>
    <name evidence="2" type="ORF">GCM10010345_63480</name>
</gene>
<keyword evidence="1" id="KW-0472">Membrane</keyword>
<comment type="caution">
    <text evidence="2">The sequence shown here is derived from an EMBL/GenBank/DDBJ whole genome shotgun (WGS) entry which is preliminary data.</text>
</comment>
<dbReference type="Proteomes" id="UP000653644">
    <property type="component" value="Unassembled WGS sequence"/>
</dbReference>
<keyword evidence="1" id="KW-1133">Transmembrane helix</keyword>
<evidence type="ECO:0008006" key="4">
    <source>
        <dbReference type="Google" id="ProtNLM"/>
    </source>
</evidence>
<feature type="transmembrane region" description="Helical" evidence="1">
    <location>
        <begin position="111"/>
        <end position="134"/>
    </location>
</feature>
<organism evidence="2 3">
    <name type="scientific">Streptomyces canarius</name>
    <dbReference type="NCBI Taxonomy" id="285453"/>
    <lineage>
        <taxon>Bacteria</taxon>
        <taxon>Bacillati</taxon>
        <taxon>Actinomycetota</taxon>
        <taxon>Actinomycetes</taxon>
        <taxon>Kitasatosporales</taxon>
        <taxon>Streptomycetaceae</taxon>
        <taxon>Streptomyces</taxon>
    </lineage>
</organism>
<dbReference type="EMBL" id="BMVN01000029">
    <property type="protein sequence ID" value="GHA50388.1"/>
    <property type="molecule type" value="Genomic_DNA"/>
</dbReference>
<feature type="transmembrane region" description="Helical" evidence="1">
    <location>
        <begin position="53"/>
        <end position="72"/>
    </location>
</feature>
<feature type="transmembrane region" description="Helical" evidence="1">
    <location>
        <begin position="28"/>
        <end position="47"/>
    </location>
</feature>
<proteinExistence type="predicted"/>